<dbReference type="PROSITE" id="PS50850">
    <property type="entry name" value="MFS"/>
    <property type="match status" value="1"/>
</dbReference>
<evidence type="ECO:0000256" key="5">
    <source>
        <dbReference type="ARBA" id="ARBA00022989"/>
    </source>
</evidence>
<keyword evidence="4 8" id="KW-0812">Transmembrane</keyword>
<dbReference type="Pfam" id="PF07690">
    <property type="entry name" value="MFS_1"/>
    <property type="match status" value="1"/>
</dbReference>
<feature type="region of interest" description="Disordered" evidence="7">
    <location>
        <begin position="458"/>
        <end position="480"/>
    </location>
</feature>
<feature type="transmembrane region" description="Helical" evidence="8">
    <location>
        <begin position="352"/>
        <end position="373"/>
    </location>
</feature>
<organism evidence="10 11">
    <name type="scientific">Streptosporangium becharense</name>
    <dbReference type="NCBI Taxonomy" id="1816182"/>
    <lineage>
        <taxon>Bacteria</taxon>
        <taxon>Bacillati</taxon>
        <taxon>Actinomycetota</taxon>
        <taxon>Actinomycetes</taxon>
        <taxon>Streptosporangiales</taxon>
        <taxon>Streptosporangiaceae</taxon>
        <taxon>Streptosporangium</taxon>
    </lineage>
</organism>
<dbReference type="Gene3D" id="1.20.1250.20">
    <property type="entry name" value="MFS general substrate transporter like domains"/>
    <property type="match status" value="2"/>
</dbReference>
<dbReference type="InterPro" id="IPR036259">
    <property type="entry name" value="MFS_trans_sf"/>
</dbReference>
<feature type="transmembrane region" description="Helical" evidence="8">
    <location>
        <begin position="47"/>
        <end position="64"/>
    </location>
</feature>
<dbReference type="Proteomes" id="UP000540685">
    <property type="component" value="Unassembled WGS sequence"/>
</dbReference>
<feature type="transmembrane region" description="Helical" evidence="8">
    <location>
        <begin position="7"/>
        <end position="27"/>
    </location>
</feature>
<evidence type="ECO:0000313" key="11">
    <source>
        <dbReference type="Proteomes" id="UP000540685"/>
    </source>
</evidence>
<gene>
    <name evidence="10" type="ORF">F4562_006247</name>
</gene>
<accession>A0A7W9ILX9</accession>
<dbReference type="EMBL" id="JACHMP010000001">
    <property type="protein sequence ID" value="MBB5823185.1"/>
    <property type="molecule type" value="Genomic_DNA"/>
</dbReference>
<evidence type="ECO:0000256" key="4">
    <source>
        <dbReference type="ARBA" id="ARBA00022692"/>
    </source>
</evidence>
<evidence type="ECO:0000256" key="8">
    <source>
        <dbReference type="SAM" id="Phobius"/>
    </source>
</evidence>
<feature type="transmembrane region" description="Helical" evidence="8">
    <location>
        <begin position="328"/>
        <end position="346"/>
    </location>
</feature>
<sequence length="480" mass="48132">MSATRHWWMLAAIAIAQLTVVLEMNVMPIALPSVQEELGVPDAEKHWVISAYTLAFAGLYPLAVRVAGLRGRRRTFAVGMTGFTVASVVAGTAATAGTLLAARAIQGGFGAFLLAPANLAFIGGAFADPRVRARGIAVFTAVAGGGGVAGVVVAGLLTEYLSWRWCLFVVVPLAIFSVTVAWYAFGRDVPAEGRRHYDLPGTLLLLLGLGALVAGVGAFATAGPGLAVAVLTVAALLLAGFALTERASPAPVLPPRIVLDRNRAGVYLAVFSANIGTFGAYLLLSSLMQDVRGYSPLQAGLAFLPLSVAVLAGTAVAGRLLPGLRPRVLLGGGLALAGLGVGWPALAGLDGGYAVTILPGVLLMGLGVSWIMVPANVTIMQGLDPRDAGVATPMVNASTQLGGVVGAPLLTVVAAVAAASGSGDGGVAVAAAAGGALILLAAAVVFVLVDRGRLAMGPPPPPAAPAAPPADNLVTPGDRP</sequence>
<feature type="transmembrane region" description="Helical" evidence="8">
    <location>
        <begin position="264"/>
        <end position="284"/>
    </location>
</feature>
<comment type="subcellular location">
    <subcellularLocation>
        <location evidence="1">Cell membrane</location>
        <topology evidence="1">Multi-pass membrane protein</topology>
    </subcellularLocation>
</comment>
<reference evidence="10 11" key="1">
    <citation type="submission" date="2020-08" db="EMBL/GenBank/DDBJ databases">
        <title>Sequencing the genomes of 1000 actinobacteria strains.</title>
        <authorList>
            <person name="Klenk H.-P."/>
        </authorList>
    </citation>
    <scope>NUCLEOTIDE SEQUENCE [LARGE SCALE GENOMIC DNA]</scope>
    <source>
        <strain evidence="10 11">DSM 46887</strain>
    </source>
</reference>
<keyword evidence="3" id="KW-1003">Cell membrane</keyword>
<dbReference type="AlphaFoldDB" id="A0A7W9ILX9"/>
<feature type="transmembrane region" description="Helical" evidence="8">
    <location>
        <begin position="427"/>
        <end position="449"/>
    </location>
</feature>
<feature type="transmembrane region" description="Helical" evidence="8">
    <location>
        <begin position="401"/>
        <end position="421"/>
    </location>
</feature>
<dbReference type="InterPro" id="IPR011701">
    <property type="entry name" value="MFS"/>
</dbReference>
<feature type="transmembrane region" description="Helical" evidence="8">
    <location>
        <begin position="296"/>
        <end position="316"/>
    </location>
</feature>
<dbReference type="InterPro" id="IPR020846">
    <property type="entry name" value="MFS_dom"/>
</dbReference>
<dbReference type="SUPFAM" id="SSF103473">
    <property type="entry name" value="MFS general substrate transporter"/>
    <property type="match status" value="1"/>
</dbReference>
<evidence type="ECO:0000256" key="6">
    <source>
        <dbReference type="ARBA" id="ARBA00023136"/>
    </source>
</evidence>
<evidence type="ECO:0000313" key="10">
    <source>
        <dbReference type="EMBL" id="MBB5823185.1"/>
    </source>
</evidence>
<comment type="caution">
    <text evidence="10">The sequence shown here is derived from an EMBL/GenBank/DDBJ whole genome shotgun (WGS) entry which is preliminary data.</text>
</comment>
<dbReference type="GO" id="GO:0022857">
    <property type="term" value="F:transmembrane transporter activity"/>
    <property type="evidence" value="ECO:0007669"/>
    <property type="project" value="InterPro"/>
</dbReference>
<keyword evidence="2" id="KW-0813">Transport</keyword>
<protein>
    <submittedName>
        <fullName evidence="10">MFS family permease</fullName>
    </submittedName>
</protein>
<proteinExistence type="predicted"/>
<feature type="compositionally biased region" description="Pro residues" evidence="7">
    <location>
        <begin position="458"/>
        <end position="468"/>
    </location>
</feature>
<feature type="transmembrane region" description="Helical" evidence="8">
    <location>
        <begin position="162"/>
        <end position="185"/>
    </location>
</feature>
<evidence type="ECO:0000256" key="2">
    <source>
        <dbReference type="ARBA" id="ARBA00022448"/>
    </source>
</evidence>
<feature type="transmembrane region" description="Helical" evidence="8">
    <location>
        <begin position="76"/>
        <end position="102"/>
    </location>
</feature>
<evidence type="ECO:0000256" key="1">
    <source>
        <dbReference type="ARBA" id="ARBA00004651"/>
    </source>
</evidence>
<dbReference type="RefSeq" id="WP_184540192.1">
    <property type="nucleotide sequence ID" value="NZ_JACHMP010000001.1"/>
</dbReference>
<feature type="transmembrane region" description="Helical" evidence="8">
    <location>
        <begin position="226"/>
        <end position="243"/>
    </location>
</feature>
<keyword evidence="11" id="KW-1185">Reference proteome</keyword>
<dbReference type="CDD" id="cd17321">
    <property type="entry name" value="MFS_MMR_MDR_like"/>
    <property type="match status" value="1"/>
</dbReference>
<feature type="transmembrane region" description="Helical" evidence="8">
    <location>
        <begin position="136"/>
        <end position="156"/>
    </location>
</feature>
<dbReference type="GO" id="GO:0005886">
    <property type="term" value="C:plasma membrane"/>
    <property type="evidence" value="ECO:0007669"/>
    <property type="project" value="UniProtKB-SubCell"/>
</dbReference>
<feature type="transmembrane region" description="Helical" evidence="8">
    <location>
        <begin position="197"/>
        <end position="220"/>
    </location>
</feature>
<evidence type="ECO:0000259" key="9">
    <source>
        <dbReference type="PROSITE" id="PS50850"/>
    </source>
</evidence>
<feature type="domain" description="Major facilitator superfamily (MFS) profile" evidence="9">
    <location>
        <begin position="9"/>
        <end position="453"/>
    </location>
</feature>
<keyword evidence="5 8" id="KW-1133">Transmembrane helix</keyword>
<feature type="transmembrane region" description="Helical" evidence="8">
    <location>
        <begin position="108"/>
        <end position="127"/>
    </location>
</feature>
<dbReference type="PANTHER" id="PTHR42718:SF46">
    <property type="entry name" value="BLR6921 PROTEIN"/>
    <property type="match status" value="1"/>
</dbReference>
<evidence type="ECO:0000256" key="3">
    <source>
        <dbReference type="ARBA" id="ARBA00022475"/>
    </source>
</evidence>
<name>A0A7W9ILX9_9ACTN</name>
<keyword evidence="6 8" id="KW-0472">Membrane</keyword>
<evidence type="ECO:0000256" key="7">
    <source>
        <dbReference type="SAM" id="MobiDB-lite"/>
    </source>
</evidence>
<dbReference type="PANTHER" id="PTHR42718">
    <property type="entry name" value="MAJOR FACILITATOR SUPERFAMILY MULTIDRUG TRANSPORTER MFSC"/>
    <property type="match status" value="1"/>
</dbReference>